<dbReference type="InterPro" id="IPR017441">
    <property type="entry name" value="Protein_kinase_ATP_BS"/>
</dbReference>
<feature type="domain" description="Protein kinase" evidence="19">
    <location>
        <begin position="629"/>
        <end position="917"/>
    </location>
</feature>
<dbReference type="InterPro" id="IPR008469">
    <property type="entry name" value="DREPP"/>
</dbReference>
<dbReference type="SMART" id="SM00108">
    <property type="entry name" value="B_lectin"/>
    <property type="match status" value="2"/>
</dbReference>
<dbReference type="GO" id="GO:0045087">
    <property type="term" value="P:innate immune response"/>
    <property type="evidence" value="ECO:0007669"/>
    <property type="project" value="UniProtKB-ARBA"/>
</dbReference>
<dbReference type="PROSITE" id="PS50011">
    <property type="entry name" value="PROTEIN_KINASE_DOM"/>
    <property type="match status" value="2"/>
</dbReference>
<dbReference type="EMBL" id="VOIH02000003">
    <property type="protein sequence ID" value="KAF3450116.1"/>
    <property type="molecule type" value="Genomic_DNA"/>
</dbReference>
<evidence type="ECO:0000256" key="8">
    <source>
        <dbReference type="ARBA" id="ARBA00022741"/>
    </source>
</evidence>
<dbReference type="EC" id="2.7.11.1" evidence="2"/>
<dbReference type="SMART" id="SM00473">
    <property type="entry name" value="PAN_AP"/>
    <property type="match status" value="2"/>
</dbReference>
<dbReference type="GO" id="GO:0004674">
    <property type="term" value="F:protein serine/threonine kinase activity"/>
    <property type="evidence" value="ECO:0007669"/>
    <property type="project" value="UniProtKB-KW"/>
</dbReference>
<dbReference type="InterPro" id="IPR000719">
    <property type="entry name" value="Prot_kinase_dom"/>
</dbReference>
<name>A0A8K0HD01_9ROSA</name>
<dbReference type="Pfam" id="PF01453">
    <property type="entry name" value="B_lectin"/>
    <property type="match status" value="2"/>
</dbReference>
<dbReference type="InterPro" id="IPR008271">
    <property type="entry name" value="Ser/Thr_kinase_AS"/>
</dbReference>
<evidence type="ECO:0000256" key="14">
    <source>
        <dbReference type="ARBA" id="ARBA00047899"/>
    </source>
</evidence>
<evidence type="ECO:0000256" key="12">
    <source>
        <dbReference type="ARBA" id="ARBA00023170"/>
    </source>
</evidence>
<evidence type="ECO:0000259" key="21">
    <source>
        <dbReference type="PROSITE" id="PS50948"/>
    </source>
</evidence>
<keyword evidence="13" id="KW-0325">Glycoprotein</keyword>
<keyword evidence="23" id="KW-1185">Reference proteome</keyword>
<dbReference type="FunFam" id="3.30.200.20:FF:000195">
    <property type="entry name" value="G-type lectin S-receptor-like serine/threonine-protein kinase"/>
    <property type="match status" value="2"/>
</dbReference>
<dbReference type="GO" id="GO:0048544">
    <property type="term" value="P:recognition of pollen"/>
    <property type="evidence" value="ECO:0007669"/>
    <property type="project" value="InterPro"/>
</dbReference>
<keyword evidence="18" id="KW-1133">Transmembrane helix</keyword>
<evidence type="ECO:0000256" key="17">
    <source>
        <dbReference type="SAM" id="MobiDB-lite"/>
    </source>
</evidence>
<dbReference type="PANTHER" id="PTHR27002">
    <property type="entry name" value="RECEPTOR-LIKE SERINE/THREONINE-PROTEIN KINASE SD1-8"/>
    <property type="match status" value="1"/>
</dbReference>
<comment type="catalytic activity">
    <reaction evidence="14">
        <text>L-threonyl-[protein] + ATP = O-phospho-L-threonyl-[protein] + ADP + H(+)</text>
        <dbReference type="Rhea" id="RHEA:46608"/>
        <dbReference type="Rhea" id="RHEA-COMP:11060"/>
        <dbReference type="Rhea" id="RHEA-COMP:11605"/>
        <dbReference type="ChEBI" id="CHEBI:15378"/>
        <dbReference type="ChEBI" id="CHEBI:30013"/>
        <dbReference type="ChEBI" id="CHEBI:30616"/>
        <dbReference type="ChEBI" id="CHEBI:61977"/>
        <dbReference type="ChEBI" id="CHEBI:456216"/>
        <dbReference type="EC" id="2.7.11.1"/>
    </reaction>
</comment>
<feature type="domain" description="Apple" evidence="21">
    <location>
        <begin position="1441"/>
        <end position="1531"/>
    </location>
</feature>
<comment type="catalytic activity">
    <reaction evidence="15">
        <text>L-seryl-[protein] + ATP = O-phospho-L-seryl-[protein] + ADP + H(+)</text>
        <dbReference type="Rhea" id="RHEA:17989"/>
        <dbReference type="Rhea" id="RHEA-COMP:9863"/>
        <dbReference type="Rhea" id="RHEA-COMP:11604"/>
        <dbReference type="ChEBI" id="CHEBI:15378"/>
        <dbReference type="ChEBI" id="CHEBI:29999"/>
        <dbReference type="ChEBI" id="CHEBI:30616"/>
        <dbReference type="ChEBI" id="CHEBI:83421"/>
        <dbReference type="ChEBI" id="CHEBI:456216"/>
        <dbReference type="EC" id="2.7.11.1"/>
    </reaction>
</comment>
<evidence type="ECO:0000256" key="13">
    <source>
        <dbReference type="ARBA" id="ARBA00023180"/>
    </source>
</evidence>
<evidence type="ECO:0000256" key="4">
    <source>
        <dbReference type="ARBA" id="ARBA00022527"/>
    </source>
</evidence>
<dbReference type="GO" id="GO:0005524">
    <property type="term" value="F:ATP binding"/>
    <property type="evidence" value="ECO:0007669"/>
    <property type="project" value="UniProtKB-UniRule"/>
</dbReference>
<dbReference type="PROSITE" id="PS00107">
    <property type="entry name" value="PROTEIN_KINASE_ATP"/>
    <property type="match status" value="2"/>
</dbReference>
<proteinExistence type="predicted"/>
<keyword evidence="8 16" id="KW-0547">Nucleotide-binding</keyword>
<feature type="binding site" evidence="16">
    <location>
        <position position="657"/>
    </location>
    <ligand>
        <name>ATP</name>
        <dbReference type="ChEBI" id="CHEBI:30616"/>
    </ligand>
</feature>
<dbReference type="SUPFAM" id="SSF51110">
    <property type="entry name" value="alpha-D-mannose-specific plant lectins"/>
    <property type="match status" value="2"/>
</dbReference>
<keyword evidence="4" id="KW-0723">Serine/threonine-protein kinase</keyword>
<feature type="domain" description="Apple" evidence="21">
    <location>
        <begin position="446"/>
        <end position="536"/>
    </location>
</feature>
<dbReference type="PANTHER" id="PTHR27002:SF422">
    <property type="entry name" value="RECEPTOR-LIKE SERINE_THREONINE-PROTEIN KINASE"/>
    <property type="match status" value="1"/>
</dbReference>
<sequence length="2014" mass="224925">MRRPLCCSYVPFGFEVKFNFLMELISSFYPDIKDVGPGKTEGNAAEVEGFRKCVDDIFTKVDKLKKRVKEVDEFYSATCNTHLTISKGNSILKDKDREKHFISVKKQQQDASRREAAATKRMQELMRQFAVILRQAMTQGQTLISTSQIFELGFFSPNNDSTSNQYVGIWYKNILPRKVVWVANRENPIIVTDSTATASLTIGSDGNLNLVDGNNSSVIWSTKIVGSPSNNSTIAVLSDDGNLVVTDGMTGHVLWQSFDHPGDTLLPKAEMGFNVENRERHVLTCWKAETDPSLGNFTVGVSPQTPPQIFVWDGSNPHWRSGQWDGAKFIGVPEMASSYLNGYKVEEGVGFSFQPYNITGMYAMFVISSQGVYEVLLDDQGTDWYTNWKAPSSSCDIYGVCGPFAVCSNFKSPICNCLKGFVPKSKEEWSNGNWKGGCVRRTKLLCDGNSTRSSSTSHTSGEKKDGFWKKSMVKLPDFHEYVHVKYASDCNAWCQSNSSCLAYAFVNDIGCLVWSGGLVDIQDFSSGGADLFLRLAHSELVGDQKTEKLVISLAAIGTTAAIFSATFLACYMRRRANQKGDIKNTTKHFDLIETNDTSRNTLIQSTKPRDSFELAIFDFDSILVATNHFSVTNKLGQGGFGSVYKGKLHDGTDIAVKRFSSNSGQGIEELKNEMILISKLQHRNLVRLLGCCIYKEEKLIIYEFMPNKSLDFFLFDSRRRSELNWDRRFNIIHGVAKGLLYLHRDSSLRVIHRDLKASNILLDGKMNPKISDFGLARIFQESIDLANTHRVVGTIGYMSPEYVMGGMFSEKSDVYSFGVLVLEIVSGKKNTSFHDCDQQLSLIAHAWQLWSEGRALELMDEALLAESYSSADVVRCIEIGLVCAHDHPTDRPTMPEVVLMLTDNYQTHRPKPQRPLFYCQRSSINGRRQLEIENTEKKLRWVTGRKSKVLPKIKKVFEENGAAKKAAAAGKNSGSDNEEINKQFEEKKSELQPKVVEVYEASSTEIKTLVKEPKEEGLKKHSVAVDKFLEELVKIGSKPVSEASSKFGAALVPGPVFFVFEKVSSFVVTEARVEEAPTAAAETATTSTTTTATGDETTTAKEKEILIQEDTEEEAVDKKEETVAKKEEEAMTQGQTLISTSQIYELGFFNPNNDSAANQYVGIWYKNILPRKVVWVANRENPIIVTDSTATASLTIASNGNLNLVDGNNRSVTWSTKIVGSPSNNGTIAVLSDDGNLVVTDGMAGHVLWQSFDHPGDTLLPKSEMGFNVENGERHVLTCWKAETDPSLGNFTVGVSLQTPPQVFVWNGSNPHWRSGPWDRTKFIGVPEMDSSYLNGFKVEDGVGFSFQLPYNSTGMFAMFVISSQGVLKLLVNDQGTDWYTNWEAPNSSCDTYGVCGPFAVCNNFKSPICNCLKGFVPKSKEEWRNGNWKGGCVRRTELLCDGNSTSSSSTSHTSGGKKDGFWKKSMVKLPDFHEYVQIDYASDCNPWCQSNCSCLAYAFVNGIGCLVWFGGLVDIQEFSSGGADLFLRLAHSELVGDQKTKKVVISLAAIGTTVAVFGAIFLACYMRRRANQKGDIKNITKHLDLIETSDTSRNTLIQSTEPRDSFELAIFDFDSILVATNHFSVTNKLGQGGFGSVYKGKLHDGTDIAVKRLSSNSGQGIEELKNEMILISKLQHRNLVRLLGCCIYKEEKLIIYEFMPNKSLDFFLFDSRRRSELNWDRRFNIIHGVAKGLLYLHRDSSLRVIHRDLKASNILLDGKMNPKISDFGLARIFQESIDLANTHRVVGTIGYMSPEYVMGGMFSEKSDVYSFGVLVLEIVSGKKNTSFHDCDQQLSLIAHAWQLWSEGRALELMDEALLAESYSSADVVRCIEIGLVCAQDHPTDRPTMPEERLDRVELFPNHPVLNLAIAESDHAPILLRSISTDKYSMRPFRFLEAWTMDKTSTQIVQEAWNKNVTEVWEYTKFTTRIAATTKALKIWNKTCFGHVHVTIKALEDELKAIQLREDMGEIQMH</sequence>
<feature type="binding site" evidence="16">
    <location>
        <position position="1652"/>
    </location>
    <ligand>
        <name>ATP</name>
        <dbReference type="ChEBI" id="CHEBI:30616"/>
    </ligand>
</feature>
<feature type="region of interest" description="Disordered" evidence="17">
    <location>
        <begin position="1078"/>
        <end position="1101"/>
    </location>
</feature>
<dbReference type="GO" id="GO:0030246">
    <property type="term" value="F:carbohydrate binding"/>
    <property type="evidence" value="ECO:0007669"/>
    <property type="project" value="UniProtKB-KW"/>
</dbReference>
<dbReference type="FunFam" id="1.10.510.10:FF:000345">
    <property type="entry name" value="G-type lectin S-receptor-like serine/threonine-protein kinase"/>
    <property type="match status" value="2"/>
</dbReference>
<dbReference type="CDD" id="cd14066">
    <property type="entry name" value="STKc_IRAK"/>
    <property type="match status" value="2"/>
</dbReference>
<feature type="compositionally biased region" description="Low complexity" evidence="17">
    <location>
        <begin position="1078"/>
        <end position="1097"/>
    </location>
</feature>
<dbReference type="InterPro" id="IPR001480">
    <property type="entry name" value="Bulb-type_lectin_dom"/>
</dbReference>
<dbReference type="Gene3D" id="2.90.10.10">
    <property type="entry name" value="Bulb-type lectin domain"/>
    <property type="match status" value="2"/>
</dbReference>
<evidence type="ECO:0000256" key="15">
    <source>
        <dbReference type="ARBA" id="ARBA00048679"/>
    </source>
</evidence>
<dbReference type="SMART" id="SM00220">
    <property type="entry name" value="S_TKc"/>
    <property type="match status" value="2"/>
</dbReference>
<organism evidence="22 23">
    <name type="scientific">Rhamnella rubrinervis</name>
    <dbReference type="NCBI Taxonomy" id="2594499"/>
    <lineage>
        <taxon>Eukaryota</taxon>
        <taxon>Viridiplantae</taxon>
        <taxon>Streptophyta</taxon>
        <taxon>Embryophyta</taxon>
        <taxon>Tracheophyta</taxon>
        <taxon>Spermatophyta</taxon>
        <taxon>Magnoliopsida</taxon>
        <taxon>eudicotyledons</taxon>
        <taxon>Gunneridae</taxon>
        <taxon>Pentapetalae</taxon>
        <taxon>rosids</taxon>
        <taxon>fabids</taxon>
        <taxon>Rosales</taxon>
        <taxon>Rhamnaceae</taxon>
        <taxon>rhamnoid group</taxon>
        <taxon>Rhamneae</taxon>
        <taxon>Rhamnella</taxon>
    </lineage>
</organism>
<dbReference type="Gene3D" id="3.30.200.20">
    <property type="entry name" value="Phosphorylase Kinase, domain 1"/>
    <property type="match status" value="2"/>
</dbReference>
<dbReference type="PROSITE" id="PS50927">
    <property type="entry name" value="BULB_LECTIN"/>
    <property type="match status" value="2"/>
</dbReference>
<dbReference type="CDD" id="cd00028">
    <property type="entry name" value="B_lectin"/>
    <property type="match status" value="2"/>
</dbReference>
<dbReference type="Proteomes" id="UP000796880">
    <property type="component" value="Unassembled WGS sequence"/>
</dbReference>
<evidence type="ECO:0000256" key="16">
    <source>
        <dbReference type="PROSITE-ProRule" id="PRU10141"/>
    </source>
</evidence>
<dbReference type="Pfam" id="PF00954">
    <property type="entry name" value="S_locus_glycop"/>
    <property type="match status" value="2"/>
</dbReference>
<evidence type="ECO:0000256" key="7">
    <source>
        <dbReference type="ARBA" id="ARBA00022734"/>
    </source>
</evidence>
<keyword evidence="11" id="KW-1015">Disulfide bond</keyword>
<evidence type="ECO:0000256" key="2">
    <source>
        <dbReference type="ARBA" id="ARBA00012513"/>
    </source>
</evidence>
<feature type="transmembrane region" description="Helical" evidence="18">
    <location>
        <begin position="1544"/>
        <end position="1564"/>
    </location>
</feature>
<dbReference type="PROSITE" id="PS00108">
    <property type="entry name" value="PROTEIN_KINASE_ST"/>
    <property type="match status" value="2"/>
</dbReference>
<dbReference type="PROSITE" id="PS50948">
    <property type="entry name" value="PAN"/>
    <property type="match status" value="2"/>
</dbReference>
<evidence type="ECO:0000256" key="18">
    <source>
        <dbReference type="SAM" id="Phobius"/>
    </source>
</evidence>
<dbReference type="GO" id="GO:0005886">
    <property type="term" value="C:plasma membrane"/>
    <property type="evidence" value="ECO:0007669"/>
    <property type="project" value="UniProtKB-SubCell"/>
</dbReference>
<keyword evidence="5" id="KW-0808">Transferase</keyword>
<feature type="domain" description="Protein kinase" evidence="19">
    <location>
        <begin position="1624"/>
        <end position="1906"/>
    </location>
</feature>
<comment type="subcellular location">
    <subcellularLocation>
        <location evidence="1">Cell membrane</location>
        <topology evidence="1">Single-pass type I membrane protein</topology>
    </subcellularLocation>
</comment>
<evidence type="ECO:0000256" key="9">
    <source>
        <dbReference type="ARBA" id="ARBA00022777"/>
    </source>
</evidence>
<protein>
    <recommendedName>
        <fullName evidence="2">non-specific serine/threonine protein kinase</fullName>
        <ecNumber evidence="2">2.7.11.1</ecNumber>
    </recommendedName>
</protein>
<evidence type="ECO:0000259" key="20">
    <source>
        <dbReference type="PROSITE" id="PS50927"/>
    </source>
</evidence>
<comment type="caution">
    <text evidence="22">The sequence shown here is derived from an EMBL/GenBank/DDBJ whole genome shotgun (WGS) entry which is preliminary data.</text>
</comment>
<dbReference type="InterPro" id="IPR000858">
    <property type="entry name" value="S_locus_glycoprot_dom"/>
</dbReference>
<dbReference type="OrthoDB" id="1934880at2759"/>
<keyword evidence="7" id="KW-0430">Lectin</keyword>
<evidence type="ECO:0000313" key="23">
    <source>
        <dbReference type="Proteomes" id="UP000796880"/>
    </source>
</evidence>
<dbReference type="InterPro" id="IPR001245">
    <property type="entry name" value="Ser-Thr/Tyr_kinase_cat_dom"/>
</dbReference>
<evidence type="ECO:0000259" key="19">
    <source>
        <dbReference type="PROSITE" id="PS50011"/>
    </source>
</evidence>
<evidence type="ECO:0000256" key="3">
    <source>
        <dbReference type="ARBA" id="ARBA00022475"/>
    </source>
</evidence>
<dbReference type="SUPFAM" id="SSF56112">
    <property type="entry name" value="Protein kinase-like (PK-like)"/>
    <property type="match status" value="2"/>
</dbReference>
<dbReference type="Gene3D" id="1.10.510.10">
    <property type="entry name" value="Transferase(Phosphotransferase) domain 1"/>
    <property type="match status" value="2"/>
</dbReference>
<dbReference type="InterPro" id="IPR003609">
    <property type="entry name" value="Pan_app"/>
</dbReference>
<keyword evidence="3" id="KW-1003">Cell membrane</keyword>
<evidence type="ECO:0000256" key="1">
    <source>
        <dbReference type="ARBA" id="ARBA00004251"/>
    </source>
</evidence>
<dbReference type="InterPro" id="IPR011009">
    <property type="entry name" value="Kinase-like_dom_sf"/>
</dbReference>
<evidence type="ECO:0000256" key="5">
    <source>
        <dbReference type="ARBA" id="ARBA00022679"/>
    </source>
</evidence>
<feature type="domain" description="Bulb-type lectin" evidence="20">
    <location>
        <begin position="1122"/>
        <end position="1252"/>
    </location>
</feature>
<evidence type="ECO:0000256" key="6">
    <source>
        <dbReference type="ARBA" id="ARBA00022729"/>
    </source>
</evidence>
<keyword evidence="9" id="KW-0418">Kinase</keyword>
<dbReference type="Pfam" id="PF05558">
    <property type="entry name" value="DREPP"/>
    <property type="match status" value="1"/>
</dbReference>
<dbReference type="CDD" id="cd01098">
    <property type="entry name" value="PAN_AP_plant"/>
    <property type="match status" value="2"/>
</dbReference>
<keyword evidence="18" id="KW-0812">Transmembrane</keyword>
<evidence type="ECO:0000313" key="22">
    <source>
        <dbReference type="EMBL" id="KAF3450116.1"/>
    </source>
</evidence>
<reference evidence="22" key="1">
    <citation type="submission" date="2020-03" db="EMBL/GenBank/DDBJ databases">
        <title>A high-quality chromosome-level genome assembly of a woody plant with both climbing and erect habits, Rhamnella rubrinervis.</title>
        <authorList>
            <person name="Lu Z."/>
            <person name="Yang Y."/>
            <person name="Zhu X."/>
            <person name="Sun Y."/>
        </authorList>
    </citation>
    <scope>NUCLEOTIDE SEQUENCE</scope>
    <source>
        <strain evidence="22">BYM</strain>
        <tissue evidence="22">Leaf</tissue>
    </source>
</reference>
<evidence type="ECO:0000256" key="10">
    <source>
        <dbReference type="ARBA" id="ARBA00022840"/>
    </source>
</evidence>
<keyword evidence="18" id="KW-0472">Membrane</keyword>
<feature type="domain" description="Bulb-type lectin" evidence="20">
    <location>
        <begin position="128"/>
        <end position="258"/>
    </location>
</feature>
<accession>A0A8K0HD01</accession>
<dbReference type="Pfam" id="PF08276">
    <property type="entry name" value="PAN_2"/>
    <property type="match status" value="2"/>
</dbReference>
<dbReference type="Pfam" id="PF07714">
    <property type="entry name" value="PK_Tyr_Ser-Thr"/>
    <property type="match status" value="2"/>
</dbReference>
<evidence type="ECO:0000256" key="11">
    <source>
        <dbReference type="ARBA" id="ARBA00023157"/>
    </source>
</evidence>
<gene>
    <name evidence="22" type="ORF">FNV43_RR06196</name>
</gene>
<dbReference type="InterPro" id="IPR036426">
    <property type="entry name" value="Bulb-type_lectin_dom_sf"/>
</dbReference>
<keyword evidence="6" id="KW-0732">Signal</keyword>
<keyword evidence="10 16" id="KW-0067">ATP-binding</keyword>
<keyword evidence="12" id="KW-0675">Receptor</keyword>